<evidence type="ECO:0000313" key="1">
    <source>
        <dbReference type="EMBL" id="EQB54409.1"/>
    </source>
</evidence>
<comment type="caution">
    <text evidence="1">The sequence shown here is derived from an EMBL/GenBank/DDBJ whole genome shotgun (WGS) entry which is preliminary data.</text>
</comment>
<evidence type="ECO:0000313" key="2">
    <source>
        <dbReference type="Proteomes" id="UP000015530"/>
    </source>
</evidence>
<organism evidence="1 2">
    <name type="scientific">Colletotrichum gloeosporioides (strain Cg-14)</name>
    <name type="common">Anthracnose fungus</name>
    <name type="synonym">Glomerella cingulata</name>
    <dbReference type="NCBI Taxonomy" id="1237896"/>
    <lineage>
        <taxon>Eukaryota</taxon>
        <taxon>Fungi</taxon>
        <taxon>Dikarya</taxon>
        <taxon>Ascomycota</taxon>
        <taxon>Pezizomycotina</taxon>
        <taxon>Sordariomycetes</taxon>
        <taxon>Hypocreomycetidae</taxon>
        <taxon>Glomerellales</taxon>
        <taxon>Glomerellaceae</taxon>
        <taxon>Colletotrichum</taxon>
        <taxon>Colletotrichum gloeosporioides species complex</taxon>
    </lineage>
</organism>
<dbReference type="InterPro" id="IPR036974">
    <property type="entry name" value="PUA_sf"/>
</dbReference>
<dbReference type="Proteomes" id="UP000015530">
    <property type="component" value="Unassembled WGS sequence"/>
</dbReference>
<proteinExistence type="predicted"/>
<accession>T0KQN7</accession>
<gene>
    <name evidence="1" type="ORF">CGLO_05770</name>
</gene>
<dbReference type="HOGENOM" id="CLU_2757613_0_0_1"/>
<reference evidence="2" key="1">
    <citation type="journal article" date="2013" name="Mol. Plant Microbe Interact.">
        <title>Global aspects of pacC regulation of pathogenicity genes in Colletotrichum gloeosporioides as revealed by transcriptome analysis.</title>
        <authorList>
            <person name="Alkan N."/>
            <person name="Meng X."/>
            <person name="Friedlander G."/>
            <person name="Reuveni E."/>
            <person name="Sukno S."/>
            <person name="Sherman A."/>
            <person name="Thon M."/>
            <person name="Fluhr R."/>
            <person name="Prusky D."/>
        </authorList>
    </citation>
    <scope>NUCLEOTIDE SEQUENCE [LARGE SCALE GENOMIC DNA]</scope>
    <source>
        <strain evidence="2">Cg-14</strain>
    </source>
</reference>
<protein>
    <submittedName>
        <fullName evidence="1">Uncharacterized protein</fullName>
    </submittedName>
</protein>
<dbReference type="Gene3D" id="2.30.130.10">
    <property type="entry name" value="PUA domain"/>
    <property type="match status" value="1"/>
</dbReference>
<dbReference type="AlphaFoldDB" id="T0KQN7"/>
<dbReference type="EMBL" id="AMYD01001151">
    <property type="protein sequence ID" value="EQB54409.1"/>
    <property type="molecule type" value="Genomic_DNA"/>
</dbReference>
<dbReference type="STRING" id="1237896.T0KQN7"/>
<sequence>MAMEIVKASEEEEFAIKPQAAVPQLDTSSWPLLLKNYDKRKFPFPLDTERMPHFSSGRVTSLPFRQDAAL</sequence>
<dbReference type="OrthoDB" id="10250002at2759"/>
<name>T0KQN7_COLGC</name>
<dbReference type="GO" id="GO:0003723">
    <property type="term" value="F:RNA binding"/>
    <property type="evidence" value="ECO:0007669"/>
    <property type="project" value="InterPro"/>
</dbReference>